<accession>A0A8T2A291</accession>
<protein>
    <submittedName>
        <fullName evidence="2">Uncharacterized protein</fullName>
    </submittedName>
</protein>
<evidence type="ECO:0000256" key="1">
    <source>
        <dbReference type="SAM" id="MobiDB-lite"/>
    </source>
</evidence>
<keyword evidence="3" id="KW-1185">Reference proteome</keyword>
<organism evidence="2 3">
    <name type="scientific">Arabidopsis thaliana x Arabidopsis arenosa</name>
    <dbReference type="NCBI Taxonomy" id="1240361"/>
    <lineage>
        <taxon>Eukaryota</taxon>
        <taxon>Viridiplantae</taxon>
        <taxon>Streptophyta</taxon>
        <taxon>Embryophyta</taxon>
        <taxon>Tracheophyta</taxon>
        <taxon>Spermatophyta</taxon>
        <taxon>Magnoliopsida</taxon>
        <taxon>eudicotyledons</taxon>
        <taxon>Gunneridae</taxon>
        <taxon>Pentapetalae</taxon>
        <taxon>rosids</taxon>
        <taxon>malvids</taxon>
        <taxon>Brassicales</taxon>
        <taxon>Brassicaceae</taxon>
        <taxon>Camelineae</taxon>
        <taxon>Arabidopsis</taxon>
    </lineage>
</organism>
<gene>
    <name evidence="2" type="ORF">ISN45_Aa04g001910</name>
</gene>
<comment type="caution">
    <text evidence="2">The sequence shown here is derived from an EMBL/GenBank/DDBJ whole genome shotgun (WGS) entry which is preliminary data.</text>
</comment>
<dbReference type="AlphaFoldDB" id="A0A8T2A291"/>
<name>A0A8T2A291_9BRAS</name>
<proteinExistence type="predicted"/>
<evidence type="ECO:0000313" key="3">
    <source>
        <dbReference type="Proteomes" id="UP000694240"/>
    </source>
</evidence>
<dbReference type="EMBL" id="JAEFBK010000009">
    <property type="protein sequence ID" value="KAG7567308.1"/>
    <property type="molecule type" value="Genomic_DNA"/>
</dbReference>
<sequence length="53" mass="6308">MNLITCFEMFEERGSWRSSRDQSNRSGGDDDKSQHRKDEDKSSWRHDKSLIMS</sequence>
<feature type="region of interest" description="Disordered" evidence="1">
    <location>
        <begin position="13"/>
        <end position="53"/>
    </location>
</feature>
<reference evidence="2 3" key="1">
    <citation type="submission" date="2020-12" db="EMBL/GenBank/DDBJ databases">
        <title>Concerted genomic and epigenomic changes stabilize Arabidopsis allopolyploids.</title>
        <authorList>
            <person name="Chen Z."/>
        </authorList>
    </citation>
    <scope>NUCLEOTIDE SEQUENCE [LARGE SCALE GENOMIC DNA]</scope>
    <source>
        <strain evidence="2">Allo738</strain>
        <tissue evidence="2">Leaf</tissue>
    </source>
</reference>
<dbReference type="Proteomes" id="UP000694240">
    <property type="component" value="Chromosome 9"/>
</dbReference>
<evidence type="ECO:0000313" key="2">
    <source>
        <dbReference type="EMBL" id="KAG7567308.1"/>
    </source>
</evidence>